<dbReference type="RefSeq" id="WP_238273306.1">
    <property type="nucleotide sequence ID" value="NZ_BPQG01000119.1"/>
</dbReference>
<feature type="compositionally biased region" description="Basic and acidic residues" evidence="1">
    <location>
        <begin position="222"/>
        <end position="235"/>
    </location>
</feature>
<gene>
    <name evidence="2" type="ORF">AFCDBAGC_5048</name>
</gene>
<dbReference type="Proteomes" id="UP001055117">
    <property type="component" value="Unassembled WGS sequence"/>
</dbReference>
<evidence type="ECO:0000256" key="1">
    <source>
        <dbReference type="SAM" id="MobiDB-lite"/>
    </source>
</evidence>
<evidence type="ECO:0000313" key="3">
    <source>
        <dbReference type="Proteomes" id="UP001055117"/>
    </source>
</evidence>
<name>A0ABQ4QPN3_9HYPH</name>
<proteinExistence type="predicted"/>
<evidence type="ECO:0008006" key="4">
    <source>
        <dbReference type="Google" id="ProtNLM"/>
    </source>
</evidence>
<organism evidence="2 3">
    <name type="scientific">Methylobacterium cerastii</name>
    <dbReference type="NCBI Taxonomy" id="932741"/>
    <lineage>
        <taxon>Bacteria</taxon>
        <taxon>Pseudomonadati</taxon>
        <taxon>Pseudomonadota</taxon>
        <taxon>Alphaproteobacteria</taxon>
        <taxon>Hyphomicrobiales</taxon>
        <taxon>Methylobacteriaceae</taxon>
        <taxon>Methylobacterium</taxon>
    </lineage>
</organism>
<protein>
    <recommendedName>
        <fullName evidence="4">Helix-turn-helix domain-containing protein</fullName>
    </recommendedName>
</protein>
<comment type="caution">
    <text evidence="2">The sequence shown here is derived from an EMBL/GenBank/DDBJ whole genome shotgun (WGS) entry which is preliminary data.</text>
</comment>
<dbReference type="EMBL" id="BPQG01000119">
    <property type="protein sequence ID" value="GJD47162.1"/>
    <property type="molecule type" value="Genomic_DNA"/>
</dbReference>
<keyword evidence="3" id="KW-1185">Reference proteome</keyword>
<feature type="region of interest" description="Disordered" evidence="1">
    <location>
        <begin position="202"/>
        <end position="236"/>
    </location>
</feature>
<accession>A0ABQ4QPN3</accession>
<evidence type="ECO:0000313" key="2">
    <source>
        <dbReference type="EMBL" id="GJD47162.1"/>
    </source>
</evidence>
<sequence length="401" mass="43902">MNAESVIERLYAEKPRTRGRGHDAEAIYRTCTVGTAIVALHRNRYTPFRLVRSAVAEHVSIPSLSSVAVEAVVRRSIESLVELGFLRRVEQTGPDAPEQGVKGRAHLYVFGSAVHADLGLAIPDLACSPSDALVSLANRVLKGRKDSPQANSDQTVLNFGRTNHNGWSSSANSSHKKEIITPFGEVIMAAIPRSEMEIDHSGGEACAGDLDIDQSANSSQSEEVRPRGRKSKAERGTFPWVETRKVNDVVGGVRIVRRTLDGIPLTGTEVGMRRLFAHRAAEVRGAAPLAPSVVRRHIPLDLFSPAAILKRTGLSMPPINETPESLRERVAGEDAEREVLIKAEIERRKRASIESEAETRICLSETPEGRRAVSVQARHMAILRRRPLPFKNPTTPSLTNV</sequence>
<reference evidence="2 3" key="1">
    <citation type="journal article" date="2021" name="Front. Microbiol.">
        <title>Comprehensive Comparative Genomics and Phenotyping of Methylobacterium Species.</title>
        <authorList>
            <person name="Alessa O."/>
            <person name="Ogura Y."/>
            <person name="Fujitani Y."/>
            <person name="Takami H."/>
            <person name="Hayashi T."/>
            <person name="Sahin N."/>
            <person name="Tani A."/>
        </authorList>
    </citation>
    <scope>NUCLEOTIDE SEQUENCE [LARGE SCALE GENOMIC DNA]</scope>
    <source>
        <strain evidence="2 3">DSM 23679</strain>
    </source>
</reference>